<accession>A0A7T5UIN5</accession>
<dbReference type="Proteomes" id="UP000595362">
    <property type="component" value="Chromosome"/>
</dbReference>
<organism evidence="1 2">
    <name type="scientific">Micavibrio aeruginosavorus</name>
    <dbReference type="NCBI Taxonomy" id="349221"/>
    <lineage>
        <taxon>Bacteria</taxon>
        <taxon>Pseudomonadati</taxon>
        <taxon>Bdellovibrionota</taxon>
        <taxon>Bdellovibrionia</taxon>
        <taxon>Bdellovibrionales</taxon>
        <taxon>Pseudobdellovibrionaceae</taxon>
        <taxon>Micavibrio</taxon>
    </lineage>
</organism>
<dbReference type="InterPro" id="IPR016181">
    <property type="entry name" value="Acyl_CoA_acyltransferase"/>
</dbReference>
<name>A0A7T5UIN5_9BACT</name>
<evidence type="ECO:0000313" key="1">
    <source>
        <dbReference type="EMBL" id="QQG36873.1"/>
    </source>
</evidence>
<dbReference type="EMBL" id="CP066681">
    <property type="protein sequence ID" value="QQG36873.1"/>
    <property type="molecule type" value="Genomic_DNA"/>
</dbReference>
<proteinExistence type="predicted"/>
<evidence type="ECO:0000313" key="2">
    <source>
        <dbReference type="Proteomes" id="UP000595362"/>
    </source>
</evidence>
<sequence>MTDFKSKATPRARFSTAPLLTIQQAFAETARELPGKGSIVFSPGKGGIIVDVYPFCGPGPADGTTCTEEPSHLSYQLFPEHRSALIWRVKGYRHYDSDNPDNPSRSGIGAALFASQYPFWQKMGVESLAVSWTSSRGFYERLGFDPVDHLPELPQRDPDNYNLMRLDFTNPEQKTRFLHAIGKSRPLSSIDLAL</sequence>
<gene>
    <name evidence="1" type="ORF">HYS17_03625</name>
</gene>
<reference evidence="1 2" key="1">
    <citation type="submission" date="2020-07" db="EMBL/GenBank/DDBJ databases">
        <title>Huge and variable diversity of episymbiotic CPR bacteria and DPANN archaea in groundwater ecosystems.</title>
        <authorList>
            <person name="He C.Y."/>
            <person name="Keren R."/>
            <person name="Whittaker M."/>
            <person name="Farag I.F."/>
            <person name="Doudna J."/>
            <person name="Cate J.H.D."/>
            <person name="Banfield J.F."/>
        </authorList>
    </citation>
    <scope>NUCLEOTIDE SEQUENCE [LARGE SCALE GENOMIC DNA]</scope>
    <source>
        <strain evidence="1">NC_groundwater_70_Ag_B-0.1um_54_66</strain>
    </source>
</reference>
<dbReference type="AlphaFoldDB" id="A0A7T5UIN5"/>
<protein>
    <submittedName>
        <fullName evidence="1">Uncharacterized protein</fullName>
    </submittedName>
</protein>
<dbReference type="SUPFAM" id="SSF55729">
    <property type="entry name" value="Acyl-CoA N-acyltransferases (Nat)"/>
    <property type="match status" value="1"/>
</dbReference>